<reference evidence="3 4" key="1">
    <citation type="journal article" date="2021" name="Sci. Rep.">
        <title>The distribution of antibiotic resistance genes in chicken gut microbiota commensals.</title>
        <authorList>
            <person name="Juricova H."/>
            <person name="Matiasovicova J."/>
            <person name="Kubasova T."/>
            <person name="Cejkova D."/>
            <person name="Rychlik I."/>
        </authorList>
    </citation>
    <scope>NUCLEOTIDE SEQUENCE [LARGE SCALE GENOMIC DNA]</scope>
    <source>
        <strain evidence="3 4">An431b</strain>
    </source>
</reference>
<dbReference type="Gene3D" id="1.10.10.10">
    <property type="entry name" value="Winged helix-like DNA-binding domain superfamily/Winged helix DNA-binding domain"/>
    <property type="match status" value="1"/>
</dbReference>
<dbReference type="Proteomes" id="UP000729290">
    <property type="component" value="Unassembled WGS sequence"/>
</dbReference>
<evidence type="ECO:0000256" key="1">
    <source>
        <dbReference type="ARBA" id="ARBA00009350"/>
    </source>
</evidence>
<evidence type="ECO:0000313" key="3">
    <source>
        <dbReference type="EMBL" id="MBM6877795.1"/>
    </source>
</evidence>
<dbReference type="EMBL" id="JACSNV010000007">
    <property type="protein sequence ID" value="MBM6877795.1"/>
    <property type="molecule type" value="Genomic_DNA"/>
</dbReference>
<evidence type="ECO:0000313" key="4">
    <source>
        <dbReference type="Proteomes" id="UP000729290"/>
    </source>
</evidence>
<name>A0ABS2GAP4_9FIRM</name>
<dbReference type="HAMAP" id="MF_00674">
    <property type="entry name" value="UPF0251"/>
    <property type="match status" value="1"/>
</dbReference>
<keyword evidence="4" id="KW-1185">Reference proteome</keyword>
<gene>
    <name evidence="3" type="ORF">H9X83_06420</name>
</gene>
<protein>
    <recommendedName>
        <fullName evidence="2">UPF0251 protein H9X83_06420</fullName>
    </recommendedName>
</protein>
<organism evidence="3 4">
    <name type="scientific">Anaerotignum lactatifermentans</name>
    <dbReference type="NCBI Taxonomy" id="160404"/>
    <lineage>
        <taxon>Bacteria</taxon>
        <taxon>Bacillati</taxon>
        <taxon>Bacillota</taxon>
        <taxon>Clostridia</taxon>
        <taxon>Lachnospirales</taxon>
        <taxon>Anaerotignaceae</taxon>
        <taxon>Anaerotignum</taxon>
    </lineage>
</organism>
<comment type="caution">
    <text evidence="3">The sequence shown here is derived from an EMBL/GenBank/DDBJ whole genome shotgun (WGS) entry which is preliminary data.</text>
</comment>
<dbReference type="Pfam" id="PF02001">
    <property type="entry name" value="DUF134"/>
    <property type="match status" value="1"/>
</dbReference>
<dbReference type="InterPro" id="IPR036388">
    <property type="entry name" value="WH-like_DNA-bd_sf"/>
</dbReference>
<evidence type="ECO:0000256" key="2">
    <source>
        <dbReference type="HAMAP-Rule" id="MF_00674"/>
    </source>
</evidence>
<dbReference type="PANTHER" id="PTHR37478">
    <property type="match status" value="1"/>
</dbReference>
<dbReference type="PANTHER" id="PTHR37478:SF2">
    <property type="entry name" value="UPF0251 PROTEIN TK0562"/>
    <property type="match status" value="1"/>
</dbReference>
<proteinExistence type="inferred from homology"/>
<dbReference type="InterPro" id="IPR002852">
    <property type="entry name" value="UPF0251"/>
</dbReference>
<comment type="similarity">
    <text evidence="1 2">Belongs to the UPF0251 family.</text>
</comment>
<dbReference type="RefSeq" id="WP_205133637.1">
    <property type="nucleotide sequence ID" value="NZ_JACSNT010000007.1"/>
</dbReference>
<accession>A0ABS2GAP4</accession>
<sequence>MPRPRKCRRVCAMPQIRHFGPLDGTDVPGVVRMTVDEYETLRLIDLAGYTQEECAAQMGVARTTVQGVYNEARRKTAEALVYGRALLIDGGDYDLCQGTQAPCGRKCRKMCCRKDEKINNEEMENNE</sequence>